<proteinExistence type="predicted"/>
<evidence type="ECO:0008006" key="3">
    <source>
        <dbReference type="Google" id="ProtNLM"/>
    </source>
</evidence>
<evidence type="ECO:0000313" key="2">
    <source>
        <dbReference type="Proteomes" id="UP000183287"/>
    </source>
</evidence>
<sequence length="90" mass="11075">MDTITIFCASDEFCKEFEPRWEQHLLESSLKRRRWQGALCLSEVMTIMVGFHLSGYRTFKHYYLNYMLRYQWGYFPRLVSYNRFVELALR</sequence>
<dbReference type="Proteomes" id="UP000183287">
    <property type="component" value="Unassembled WGS sequence"/>
</dbReference>
<protein>
    <recommendedName>
        <fullName evidence="3">Transposase DDE domain-containing protein</fullName>
    </recommendedName>
</protein>
<dbReference type="AlphaFoldDB" id="A0A1I4VRL7"/>
<keyword evidence="2" id="KW-1185">Reference proteome</keyword>
<gene>
    <name evidence="1" type="ORF">SAMN05421863_10898</name>
</gene>
<reference evidence="2" key="1">
    <citation type="submission" date="2016-10" db="EMBL/GenBank/DDBJ databases">
        <authorList>
            <person name="Varghese N."/>
            <person name="Submissions S."/>
        </authorList>
    </citation>
    <scope>NUCLEOTIDE SEQUENCE [LARGE SCALE GENOMIC DNA]</scope>
    <source>
        <strain evidence="2">Nm44</strain>
    </source>
</reference>
<organism evidence="1 2">
    <name type="scientific">Nitrosomonas communis</name>
    <dbReference type="NCBI Taxonomy" id="44574"/>
    <lineage>
        <taxon>Bacteria</taxon>
        <taxon>Pseudomonadati</taxon>
        <taxon>Pseudomonadota</taxon>
        <taxon>Betaproteobacteria</taxon>
        <taxon>Nitrosomonadales</taxon>
        <taxon>Nitrosomonadaceae</taxon>
        <taxon>Nitrosomonas</taxon>
    </lineage>
</organism>
<evidence type="ECO:0000313" key="1">
    <source>
        <dbReference type="EMBL" id="SFN03882.1"/>
    </source>
</evidence>
<name>A0A1I4VRL7_9PROT</name>
<accession>A0A1I4VRL7</accession>
<dbReference type="EMBL" id="FOUB01000089">
    <property type="protein sequence ID" value="SFN03882.1"/>
    <property type="molecule type" value="Genomic_DNA"/>
</dbReference>